<dbReference type="EMBL" id="CM055101">
    <property type="protein sequence ID" value="KAJ7541356.1"/>
    <property type="molecule type" value="Genomic_DNA"/>
</dbReference>
<sequence length="749" mass="83093">MKPPFPFAAALNPTRIAIERAIQSSSCCPASTSHLDAHPNKQDFLASPCECLDDRDGKANATDTLGFGHQSCPKSSCNSSWMKPQLAALDREQSLTTQPCTAATCLDGSLSRKNVDYGNKHACNLQMPCSSGITVKSRATGRENKTVRALYEKGRLKDALQILSLMNHRDTRAVSVTYVHLLQICGDRRALADGKQVHAHLIKHGFESDIYVANTLVSMYAKCGNLPDAHQVFDNMDIRDVVSWTAMIAGYAKQQNGEESLKLFHRMKQAGIKPNKVTFVCILSACSSVRALELGKQIHFEIIEAGVEAELNVGTALVDMYAKCGDLVQAQQIFDQMPSPNVASWNAIITGYAQHKNGKKALQLWQKMKSVGLKPDVVTYVCILNSCGSLAALKQGKHVHDDVVEAGFESDNIIANALIDMYAKCGSLVSARQVFDNMPLRNVISWNAMIVGYSMHGDSEHVFHLFREMLDEDFRPDHVTFVAVLSVCSHQGLQEEGLRFFESMKKDYGLVPGLKHYGCMVDLLGRAGLLNEAFDLVKEMTLPADVALWKALLSACRVYDNLVLAERVAKHILELEPKNSAAHVLLSNIYAASNKQDEYLKLRNSMNARRVNKVPGCCWIEIGNTLHAFNSEDTSHPCQKEIYLELSRLCKQMKKAGYVPDTQFVLHSLDEENKESSLLHHSEKLAIAFGLISTEPGTPIYIVKNLRVCGDCHSASKFISKICEREIIARDAHRFHHFNNGVCSCGDYW</sequence>
<name>A0ACC2CHA3_DIPCM</name>
<evidence type="ECO:0000313" key="2">
    <source>
        <dbReference type="Proteomes" id="UP001162992"/>
    </source>
</evidence>
<evidence type="ECO:0000313" key="1">
    <source>
        <dbReference type="EMBL" id="KAJ7541356.1"/>
    </source>
</evidence>
<comment type="caution">
    <text evidence="1">The sequence shown here is derived from an EMBL/GenBank/DDBJ whole genome shotgun (WGS) entry which is preliminary data.</text>
</comment>
<keyword evidence="2" id="KW-1185">Reference proteome</keyword>
<reference evidence="2" key="1">
    <citation type="journal article" date="2024" name="Proc. Natl. Acad. Sci. U.S.A.">
        <title>Extraordinary preservation of gene collinearity over three hundred million years revealed in homosporous lycophytes.</title>
        <authorList>
            <person name="Li C."/>
            <person name="Wickell D."/>
            <person name="Kuo L.Y."/>
            <person name="Chen X."/>
            <person name="Nie B."/>
            <person name="Liao X."/>
            <person name="Peng D."/>
            <person name="Ji J."/>
            <person name="Jenkins J."/>
            <person name="Williams M."/>
            <person name="Shu S."/>
            <person name="Plott C."/>
            <person name="Barry K."/>
            <person name="Rajasekar S."/>
            <person name="Grimwood J."/>
            <person name="Han X."/>
            <person name="Sun S."/>
            <person name="Hou Z."/>
            <person name="He W."/>
            <person name="Dai G."/>
            <person name="Sun C."/>
            <person name="Schmutz J."/>
            <person name="Leebens-Mack J.H."/>
            <person name="Li F.W."/>
            <person name="Wang L."/>
        </authorList>
    </citation>
    <scope>NUCLEOTIDE SEQUENCE [LARGE SCALE GENOMIC DNA]</scope>
    <source>
        <strain evidence="2">cv. PW_Plant_1</strain>
    </source>
</reference>
<dbReference type="Proteomes" id="UP001162992">
    <property type="component" value="Chromosome 10"/>
</dbReference>
<accession>A0ACC2CHA3</accession>
<organism evidence="1 2">
    <name type="scientific">Diphasiastrum complanatum</name>
    <name type="common">Issler's clubmoss</name>
    <name type="synonym">Lycopodium complanatum</name>
    <dbReference type="NCBI Taxonomy" id="34168"/>
    <lineage>
        <taxon>Eukaryota</taxon>
        <taxon>Viridiplantae</taxon>
        <taxon>Streptophyta</taxon>
        <taxon>Embryophyta</taxon>
        <taxon>Tracheophyta</taxon>
        <taxon>Lycopodiopsida</taxon>
        <taxon>Lycopodiales</taxon>
        <taxon>Lycopodiaceae</taxon>
        <taxon>Lycopodioideae</taxon>
        <taxon>Diphasiastrum</taxon>
    </lineage>
</organism>
<proteinExistence type="predicted"/>
<gene>
    <name evidence="1" type="ORF">O6H91_10G055900</name>
</gene>
<protein>
    <submittedName>
        <fullName evidence="1">Uncharacterized protein</fullName>
    </submittedName>
</protein>